<evidence type="ECO:0000313" key="4">
    <source>
        <dbReference type="Proteomes" id="UP001301769"/>
    </source>
</evidence>
<protein>
    <submittedName>
        <fullName evidence="3">Uncharacterized protein</fullName>
    </submittedName>
</protein>
<dbReference type="AlphaFoldDB" id="A0AAN7BCB5"/>
<sequence>MFAPTLLICLVDLSSVSDRHAYSINPPSEDVSETSGRIFDCGTPERKYTQYTSLSPPVSLLETNPLSAKILSCKQSYGVHFCPTHSCFLYHGCQSHLGPDDLASDTSPQRVLVWRAQDGAGGSDPRWAASDHPFSGHTS</sequence>
<gene>
    <name evidence="3" type="ORF">QBC37DRAFT_188933</name>
</gene>
<feature type="region of interest" description="Disordered" evidence="1">
    <location>
        <begin position="118"/>
        <end position="139"/>
    </location>
</feature>
<name>A0AAN7BCB5_9PEZI</name>
<evidence type="ECO:0000256" key="2">
    <source>
        <dbReference type="SAM" id="SignalP"/>
    </source>
</evidence>
<accession>A0AAN7BCB5</accession>
<dbReference type="Proteomes" id="UP001301769">
    <property type="component" value="Unassembled WGS sequence"/>
</dbReference>
<reference evidence="3" key="1">
    <citation type="journal article" date="2023" name="Mol. Phylogenet. Evol.">
        <title>Genome-scale phylogeny and comparative genomics of the fungal order Sordariales.</title>
        <authorList>
            <person name="Hensen N."/>
            <person name="Bonometti L."/>
            <person name="Westerberg I."/>
            <person name="Brannstrom I.O."/>
            <person name="Guillou S."/>
            <person name="Cros-Aarteil S."/>
            <person name="Calhoun S."/>
            <person name="Haridas S."/>
            <person name="Kuo A."/>
            <person name="Mondo S."/>
            <person name="Pangilinan J."/>
            <person name="Riley R."/>
            <person name="LaButti K."/>
            <person name="Andreopoulos B."/>
            <person name="Lipzen A."/>
            <person name="Chen C."/>
            <person name="Yan M."/>
            <person name="Daum C."/>
            <person name="Ng V."/>
            <person name="Clum A."/>
            <person name="Steindorff A."/>
            <person name="Ohm R.A."/>
            <person name="Martin F."/>
            <person name="Silar P."/>
            <person name="Natvig D.O."/>
            <person name="Lalanne C."/>
            <person name="Gautier V."/>
            <person name="Ament-Velasquez S.L."/>
            <person name="Kruys A."/>
            <person name="Hutchinson M.I."/>
            <person name="Powell A.J."/>
            <person name="Barry K."/>
            <person name="Miller A.N."/>
            <person name="Grigoriev I.V."/>
            <person name="Debuchy R."/>
            <person name="Gladieux P."/>
            <person name="Hiltunen Thoren M."/>
            <person name="Johannesson H."/>
        </authorList>
    </citation>
    <scope>NUCLEOTIDE SEQUENCE</scope>
    <source>
        <strain evidence="3">PSN293</strain>
    </source>
</reference>
<proteinExistence type="predicted"/>
<comment type="caution">
    <text evidence="3">The sequence shown here is derived from an EMBL/GenBank/DDBJ whole genome shotgun (WGS) entry which is preliminary data.</text>
</comment>
<evidence type="ECO:0000256" key="1">
    <source>
        <dbReference type="SAM" id="MobiDB-lite"/>
    </source>
</evidence>
<organism evidence="3 4">
    <name type="scientific">Rhypophila decipiens</name>
    <dbReference type="NCBI Taxonomy" id="261697"/>
    <lineage>
        <taxon>Eukaryota</taxon>
        <taxon>Fungi</taxon>
        <taxon>Dikarya</taxon>
        <taxon>Ascomycota</taxon>
        <taxon>Pezizomycotina</taxon>
        <taxon>Sordariomycetes</taxon>
        <taxon>Sordariomycetidae</taxon>
        <taxon>Sordariales</taxon>
        <taxon>Naviculisporaceae</taxon>
        <taxon>Rhypophila</taxon>
    </lineage>
</organism>
<keyword evidence="4" id="KW-1185">Reference proteome</keyword>
<evidence type="ECO:0000313" key="3">
    <source>
        <dbReference type="EMBL" id="KAK4218559.1"/>
    </source>
</evidence>
<feature type="signal peptide" evidence="2">
    <location>
        <begin position="1"/>
        <end position="21"/>
    </location>
</feature>
<feature type="chain" id="PRO_5042966360" evidence="2">
    <location>
        <begin position="22"/>
        <end position="139"/>
    </location>
</feature>
<dbReference type="EMBL" id="MU858052">
    <property type="protein sequence ID" value="KAK4218559.1"/>
    <property type="molecule type" value="Genomic_DNA"/>
</dbReference>
<reference evidence="3" key="2">
    <citation type="submission" date="2023-05" db="EMBL/GenBank/DDBJ databases">
        <authorList>
            <consortium name="Lawrence Berkeley National Laboratory"/>
            <person name="Steindorff A."/>
            <person name="Hensen N."/>
            <person name="Bonometti L."/>
            <person name="Westerberg I."/>
            <person name="Brannstrom I.O."/>
            <person name="Guillou S."/>
            <person name="Cros-Aarteil S."/>
            <person name="Calhoun S."/>
            <person name="Haridas S."/>
            <person name="Kuo A."/>
            <person name="Mondo S."/>
            <person name="Pangilinan J."/>
            <person name="Riley R."/>
            <person name="Labutti K."/>
            <person name="Andreopoulos B."/>
            <person name="Lipzen A."/>
            <person name="Chen C."/>
            <person name="Yanf M."/>
            <person name="Daum C."/>
            <person name="Ng V."/>
            <person name="Clum A."/>
            <person name="Ohm R."/>
            <person name="Martin F."/>
            <person name="Silar P."/>
            <person name="Natvig D."/>
            <person name="Lalanne C."/>
            <person name="Gautier V."/>
            <person name="Ament-Velasquez S.L."/>
            <person name="Kruys A."/>
            <person name="Hutchinson M.I."/>
            <person name="Powell A.J."/>
            <person name="Barry K."/>
            <person name="Miller A.N."/>
            <person name="Grigoriev I.V."/>
            <person name="Debuchy R."/>
            <person name="Gladieux P."/>
            <person name="Thoren M.H."/>
            <person name="Johannesson H."/>
        </authorList>
    </citation>
    <scope>NUCLEOTIDE SEQUENCE</scope>
    <source>
        <strain evidence="3">PSN293</strain>
    </source>
</reference>
<keyword evidence="2" id="KW-0732">Signal</keyword>